<keyword evidence="3" id="KW-1185">Reference proteome</keyword>
<sequence length="79" mass="8598">MAITQAAQCTAECAICDAVMQRNDELEDEKAALGDQLERAESDIHRLRRAIERAKACAAGTLPVDDGLKLLTVLRSVDE</sequence>
<keyword evidence="1" id="KW-0175">Coiled coil</keyword>
<protein>
    <submittedName>
        <fullName evidence="2">Uncharacterized protein</fullName>
    </submittedName>
</protein>
<comment type="caution">
    <text evidence="2">The sequence shown here is derived from an EMBL/GenBank/DDBJ whole genome shotgun (WGS) entry which is preliminary data.</text>
</comment>
<dbReference type="EMBL" id="JBHLVX010000043">
    <property type="protein sequence ID" value="MFC0268536.1"/>
    <property type="molecule type" value="Genomic_DNA"/>
</dbReference>
<dbReference type="Proteomes" id="UP001589814">
    <property type="component" value="Unassembled WGS sequence"/>
</dbReference>
<feature type="coiled-coil region" evidence="1">
    <location>
        <begin position="16"/>
        <end position="57"/>
    </location>
</feature>
<evidence type="ECO:0000313" key="3">
    <source>
        <dbReference type="Proteomes" id="UP001589814"/>
    </source>
</evidence>
<reference evidence="2 3" key="1">
    <citation type="submission" date="2024-09" db="EMBL/GenBank/DDBJ databases">
        <authorList>
            <person name="Sun Q."/>
            <person name="Mori K."/>
        </authorList>
    </citation>
    <scope>NUCLEOTIDE SEQUENCE [LARGE SCALE GENOMIC DNA]</scope>
    <source>
        <strain evidence="2 3">CCM 7415</strain>
    </source>
</reference>
<accession>A0ABV6G536</accession>
<gene>
    <name evidence="2" type="ORF">ACFFHW_11195</name>
</gene>
<proteinExistence type="predicted"/>
<dbReference type="RefSeq" id="WP_019950145.1">
    <property type="nucleotide sequence ID" value="NZ_JBHLVX010000043.1"/>
</dbReference>
<name>A0ABV6G536_9GAMM</name>
<organism evidence="2 3">
    <name type="scientific">Kushneria aurantia</name>
    <dbReference type="NCBI Taxonomy" id="504092"/>
    <lineage>
        <taxon>Bacteria</taxon>
        <taxon>Pseudomonadati</taxon>
        <taxon>Pseudomonadota</taxon>
        <taxon>Gammaproteobacteria</taxon>
        <taxon>Oceanospirillales</taxon>
        <taxon>Halomonadaceae</taxon>
        <taxon>Kushneria</taxon>
    </lineage>
</organism>
<evidence type="ECO:0000256" key="1">
    <source>
        <dbReference type="SAM" id="Coils"/>
    </source>
</evidence>
<evidence type="ECO:0000313" key="2">
    <source>
        <dbReference type="EMBL" id="MFC0268536.1"/>
    </source>
</evidence>